<dbReference type="PANTHER" id="PTHR36121">
    <property type="entry name" value="PROTEIN SXY"/>
    <property type="match status" value="1"/>
</dbReference>
<accession>A0A0B1RBY1</accession>
<dbReference type="Pfam" id="PF04994">
    <property type="entry name" value="TfoX_C"/>
    <property type="match status" value="1"/>
</dbReference>
<feature type="domain" description="TfoX N-terminal" evidence="1">
    <location>
        <begin position="14"/>
        <end position="105"/>
    </location>
</feature>
<gene>
    <name evidence="3" type="ORF">QU24_05355</name>
</gene>
<evidence type="ECO:0000259" key="1">
    <source>
        <dbReference type="Pfam" id="PF04993"/>
    </source>
</evidence>
<evidence type="ECO:0000259" key="2">
    <source>
        <dbReference type="Pfam" id="PF04994"/>
    </source>
</evidence>
<dbReference type="AlphaFoldDB" id="A0A0B1RBY1"/>
<reference evidence="3 4" key="1">
    <citation type="submission" date="2014-11" db="EMBL/GenBank/DDBJ databases">
        <title>Genome sequencing of Pantoea rodasii ND03.</title>
        <authorList>
            <person name="Muhamad Yunos N.Y."/>
            <person name="Chan K.-G."/>
        </authorList>
    </citation>
    <scope>NUCLEOTIDE SEQUENCE [LARGE SCALE GENOMIC DNA]</scope>
    <source>
        <strain evidence="3 4">ND03</strain>
    </source>
</reference>
<organism evidence="3 4">
    <name type="scientific">Pantoea rodasii</name>
    <dbReference type="NCBI Taxonomy" id="1076549"/>
    <lineage>
        <taxon>Bacteria</taxon>
        <taxon>Pseudomonadati</taxon>
        <taxon>Pseudomonadota</taxon>
        <taxon>Gammaproteobacteria</taxon>
        <taxon>Enterobacterales</taxon>
        <taxon>Erwiniaceae</taxon>
        <taxon>Pantoea</taxon>
    </lineage>
</organism>
<dbReference type="SUPFAM" id="SSF159894">
    <property type="entry name" value="YgaC/TfoX-N like"/>
    <property type="match status" value="1"/>
</dbReference>
<dbReference type="PANTHER" id="PTHR36121:SF1">
    <property type="entry name" value="PROTEIN SXY"/>
    <property type="match status" value="1"/>
</dbReference>
<protein>
    <submittedName>
        <fullName evidence="3">Competence protein TfoX</fullName>
    </submittedName>
</protein>
<comment type="caution">
    <text evidence="3">The sequence shown here is derived from an EMBL/GenBank/DDBJ whole genome shotgun (WGS) entry which is preliminary data.</text>
</comment>
<evidence type="ECO:0000313" key="3">
    <source>
        <dbReference type="EMBL" id="KHJ69141.1"/>
    </source>
</evidence>
<name>A0A0B1RBY1_9GAMM</name>
<evidence type="ECO:0000313" key="4">
    <source>
        <dbReference type="Proteomes" id="UP000030853"/>
    </source>
</evidence>
<sequence length="209" mass="23803">MKTNKSMVVQSKTQLAPLGKIESRTQFGGYALTVEKVIFAYINEEALYLRASEALQVYHARRALEPLVYRKRGIPVQLNYYKVDATLWQDAEQLLQLSASALQAAQDEIATRSVTLRLKDLPNLSLRMEMMLHRVGISSVRLLHEMGSRQSWLKLRAVNKHIGLKTLLALEGAISGHHQAALPVVTREELYAWYVKTLHIDPKVERSQR</sequence>
<dbReference type="Pfam" id="PF04993">
    <property type="entry name" value="TfoX_N"/>
    <property type="match status" value="1"/>
</dbReference>
<dbReference type="Gene3D" id="3.30.1460.30">
    <property type="entry name" value="YgaC/TfoX-N like chaperone"/>
    <property type="match status" value="1"/>
</dbReference>
<dbReference type="InterPro" id="IPR026256">
    <property type="entry name" value="TfoX-like_gammaprotbact"/>
</dbReference>
<proteinExistence type="predicted"/>
<dbReference type="PIRSF" id="PIRSF028788">
    <property type="entry name" value="TfoX_Sxy"/>
    <property type="match status" value="1"/>
</dbReference>
<dbReference type="InterPro" id="IPR047525">
    <property type="entry name" value="TfoX-like"/>
</dbReference>
<dbReference type="InterPro" id="IPR007076">
    <property type="entry name" value="TfoX_N"/>
</dbReference>
<dbReference type="EMBL" id="JTJJ01000022">
    <property type="protein sequence ID" value="KHJ69141.1"/>
    <property type="molecule type" value="Genomic_DNA"/>
</dbReference>
<dbReference type="Gene3D" id="1.10.150.20">
    <property type="entry name" value="5' to 3' exonuclease, C-terminal subdomain"/>
    <property type="match status" value="1"/>
</dbReference>
<dbReference type="Proteomes" id="UP000030853">
    <property type="component" value="Unassembled WGS sequence"/>
</dbReference>
<dbReference type="RefSeq" id="WP_039328955.1">
    <property type="nucleotide sequence ID" value="NZ_JTJJ01000022.1"/>
</dbReference>
<dbReference type="GO" id="GO:0030420">
    <property type="term" value="P:establishment of competence for transformation"/>
    <property type="evidence" value="ECO:0007669"/>
    <property type="project" value="InterPro"/>
</dbReference>
<feature type="domain" description="TfoX C-terminal" evidence="2">
    <location>
        <begin position="117"/>
        <end position="193"/>
    </location>
</feature>
<dbReference type="InterPro" id="IPR007077">
    <property type="entry name" value="TfoX_C"/>
</dbReference>